<evidence type="ECO:0000313" key="1">
    <source>
        <dbReference type="EMBL" id="MBC5620480.1"/>
    </source>
</evidence>
<proteinExistence type="predicted"/>
<accession>A0ABR7CXS2</accession>
<gene>
    <name evidence="1" type="ORF">H8S64_05160</name>
</gene>
<evidence type="ECO:0000313" key="2">
    <source>
        <dbReference type="Proteomes" id="UP000646484"/>
    </source>
</evidence>
<name>A0ABR7CXS2_9BACT</name>
<dbReference type="Proteomes" id="UP000646484">
    <property type="component" value="Unassembled WGS sequence"/>
</dbReference>
<organism evidence="1 2">
    <name type="scientific">Butyricimonas hominis</name>
    <dbReference type="NCBI Taxonomy" id="2763032"/>
    <lineage>
        <taxon>Bacteria</taxon>
        <taxon>Pseudomonadati</taxon>
        <taxon>Bacteroidota</taxon>
        <taxon>Bacteroidia</taxon>
        <taxon>Bacteroidales</taxon>
        <taxon>Odoribacteraceae</taxon>
        <taxon>Butyricimonas</taxon>
    </lineage>
</organism>
<dbReference type="EMBL" id="JACOOH010000002">
    <property type="protein sequence ID" value="MBC5620480.1"/>
    <property type="molecule type" value="Genomic_DNA"/>
</dbReference>
<protein>
    <submittedName>
        <fullName evidence="1">Uncharacterized protein</fullName>
    </submittedName>
</protein>
<comment type="caution">
    <text evidence="1">The sequence shown here is derived from an EMBL/GenBank/DDBJ whole genome shotgun (WGS) entry which is preliminary data.</text>
</comment>
<sequence length="182" mass="20702">MKRKDITLHVAPEALMALALILEMKLDEWDEDPQKELYMLMPDLIDEFKYTIDEMTRQGTLASKIFGKNREIRPAKITFTSTKGEHVLYPTQDLPVVDGWHILFIGGRIKIGVKGQKLTPVSIRQGKLVPKAIDINEIYKKLVIGAGFAYYEMEDELLDITDKGAVPITGCSIEWEKSDFCL</sequence>
<reference evidence="1 2" key="1">
    <citation type="submission" date="2020-08" db="EMBL/GenBank/DDBJ databases">
        <title>Genome public.</title>
        <authorList>
            <person name="Liu C."/>
            <person name="Sun Q."/>
        </authorList>
    </citation>
    <scope>NUCLEOTIDE SEQUENCE [LARGE SCALE GENOMIC DNA]</scope>
    <source>
        <strain evidence="1 2">NSJ-56</strain>
    </source>
</reference>
<dbReference type="RefSeq" id="WP_186975243.1">
    <property type="nucleotide sequence ID" value="NZ_JACOOH010000002.1"/>
</dbReference>
<keyword evidence="2" id="KW-1185">Reference proteome</keyword>